<dbReference type="Pfam" id="PF10544">
    <property type="entry name" value="T5orf172"/>
    <property type="match status" value="1"/>
</dbReference>
<dbReference type="InterPro" id="IPR053006">
    <property type="entry name" value="Meiosis_regulatory"/>
</dbReference>
<dbReference type="PANTHER" id="PTHR28094:SF2">
    <property type="entry name" value="BACTERIOPHAGE T5 ORF172 DNA-BINDING DOMAIN-CONTAINING PROTEIN"/>
    <property type="match status" value="1"/>
</dbReference>
<keyword evidence="4" id="KW-1185">Reference proteome</keyword>
<dbReference type="InterPro" id="IPR018306">
    <property type="entry name" value="Phage_T5_Orf172_DNA-bd"/>
</dbReference>
<feature type="compositionally biased region" description="Polar residues" evidence="1">
    <location>
        <begin position="203"/>
        <end position="225"/>
    </location>
</feature>
<sequence length="427" mass="47016">MPFVANTPESFINRSDSLNPNATCRGITSNGRPCRRPIAAAKSPTLKPSRRPLTPDPSDESLYCWQHKEQANLSAHSSPGPRGTATPILEGRSSIDTLADRLGLVDLQHKPKRKTGGQIKPPNGGVGNGSVGHGYKPSKPPRPKQKKTLQFCFCFSVPLEEVAEDRPPRPQPRPVQRTSMPVPSSRRSSIPQSSSKPSRQRVDASTASPGRNSNRSRKSTGSQTARVKDLIPDSLDPSTASALMTELARPFVDSEEAGFIYMFWLTPISKSAAPVEAARSLLAPPSPAGGTRSRRPSDVVSRFAADTSGANADKTMVLKIGRAANVQRRMNQWQRQCGYDIEMLRYYPYLPGASESSGVVPHMTSHCHRVERLVHIELAGMGLRANKDNCDACGRDHREWFEVEATREGVRKVDEVIRRWIKWDENA</sequence>
<evidence type="ECO:0000313" key="3">
    <source>
        <dbReference type="EMBL" id="KAH7152758.1"/>
    </source>
</evidence>
<feature type="compositionally biased region" description="Low complexity" evidence="1">
    <location>
        <begin position="174"/>
        <end position="197"/>
    </location>
</feature>
<dbReference type="EMBL" id="JAGMUV010000006">
    <property type="protein sequence ID" value="KAH7152758.1"/>
    <property type="molecule type" value="Genomic_DNA"/>
</dbReference>
<feature type="region of interest" description="Disordered" evidence="1">
    <location>
        <begin position="282"/>
        <end position="306"/>
    </location>
</feature>
<organism evidence="3 4">
    <name type="scientific">Dactylonectria macrodidyma</name>
    <dbReference type="NCBI Taxonomy" id="307937"/>
    <lineage>
        <taxon>Eukaryota</taxon>
        <taxon>Fungi</taxon>
        <taxon>Dikarya</taxon>
        <taxon>Ascomycota</taxon>
        <taxon>Pezizomycotina</taxon>
        <taxon>Sordariomycetes</taxon>
        <taxon>Hypocreomycetidae</taxon>
        <taxon>Hypocreales</taxon>
        <taxon>Nectriaceae</taxon>
        <taxon>Dactylonectria</taxon>
    </lineage>
</organism>
<feature type="region of interest" description="Disordered" evidence="1">
    <location>
        <begin position="162"/>
        <end position="236"/>
    </location>
</feature>
<proteinExistence type="predicted"/>
<comment type="caution">
    <text evidence="3">The sequence shown here is derived from an EMBL/GenBank/DDBJ whole genome shotgun (WGS) entry which is preliminary data.</text>
</comment>
<feature type="region of interest" description="Disordered" evidence="1">
    <location>
        <begin position="29"/>
        <end position="58"/>
    </location>
</feature>
<feature type="domain" description="Bacteriophage T5 Orf172 DNA-binding" evidence="2">
    <location>
        <begin position="312"/>
        <end position="413"/>
    </location>
</feature>
<feature type="region of interest" description="Disordered" evidence="1">
    <location>
        <begin position="106"/>
        <end position="145"/>
    </location>
</feature>
<dbReference type="AlphaFoldDB" id="A0A9P9JD58"/>
<gene>
    <name evidence="3" type="ORF">EDB81DRAFT_433158</name>
</gene>
<evidence type="ECO:0000259" key="2">
    <source>
        <dbReference type="SMART" id="SM00974"/>
    </source>
</evidence>
<evidence type="ECO:0000256" key="1">
    <source>
        <dbReference type="SAM" id="MobiDB-lite"/>
    </source>
</evidence>
<dbReference type="PANTHER" id="PTHR28094">
    <property type="entry name" value="MEIOTICALLY UP-REGULATED GENE 113 PROTEIN"/>
    <property type="match status" value="1"/>
</dbReference>
<dbReference type="SMART" id="SM00974">
    <property type="entry name" value="T5orf172"/>
    <property type="match status" value="1"/>
</dbReference>
<accession>A0A9P9JD58</accession>
<name>A0A9P9JD58_9HYPO</name>
<evidence type="ECO:0000313" key="4">
    <source>
        <dbReference type="Proteomes" id="UP000738349"/>
    </source>
</evidence>
<protein>
    <submittedName>
        <fullName evidence="3">Meiotically up-regulated gene 113-domain-containing protein</fullName>
    </submittedName>
</protein>
<reference evidence="3" key="1">
    <citation type="journal article" date="2021" name="Nat. Commun.">
        <title>Genetic determinants of endophytism in the Arabidopsis root mycobiome.</title>
        <authorList>
            <person name="Mesny F."/>
            <person name="Miyauchi S."/>
            <person name="Thiergart T."/>
            <person name="Pickel B."/>
            <person name="Atanasova L."/>
            <person name="Karlsson M."/>
            <person name="Huettel B."/>
            <person name="Barry K.W."/>
            <person name="Haridas S."/>
            <person name="Chen C."/>
            <person name="Bauer D."/>
            <person name="Andreopoulos W."/>
            <person name="Pangilinan J."/>
            <person name="LaButti K."/>
            <person name="Riley R."/>
            <person name="Lipzen A."/>
            <person name="Clum A."/>
            <person name="Drula E."/>
            <person name="Henrissat B."/>
            <person name="Kohler A."/>
            <person name="Grigoriev I.V."/>
            <person name="Martin F.M."/>
            <person name="Hacquard S."/>
        </authorList>
    </citation>
    <scope>NUCLEOTIDE SEQUENCE</scope>
    <source>
        <strain evidence="3">MPI-CAGE-AT-0147</strain>
    </source>
</reference>
<dbReference type="Proteomes" id="UP000738349">
    <property type="component" value="Unassembled WGS sequence"/>
</dbReference>
<dbReference type="OrthoDB" id="2417614at2759"/>